<dbReference type="GO" id="GO:0008168">
    <property type="term" value="F:methyltransferase activity"/>
    <property type="evidence" value="ECO:0007669"/>
    <property type="project" value="UniProtKB-KW"/>
</dbReference>
<dbReference type="InterPro" id="IPR041698">
    <property type="entry name" value="Methyltransf_25"/>
</dbReference>
<organism evidence="4 5">
    <name type="scientific">Kineococcus radiotolerans (strain ATCC BAA-149 / DSM 14245 / SRS30216)</name>
    <dbReference type="NCBI Taxonomy" id="266940"/>
    <lineage>
        <taxon>Bacteria</taxon>
        <taxon>Bacillati</taxon>
        <taxon>Actinomycetota</taxon>
        <taxon>Actinomycetes</taxon>
        <taxon>Kineosporiales</taxon>
        <taxon>Kineosporiaceae</taxon>
        <taxon>Kineococcus</taxon>
    </lineage>
</organism>
<feature type="domain" description="Methyltransferase" evidence="3">
    <location>
        <begin position="70"/>
        <end position="160"/>
    </location>
</feature>
<evidence type="ECO:0000259" key="3">
    <source>
        <dbReference type="Pfam" id="PF13649"/>
    </source>
</evidence>
<dbReference type="CDD" id="cd02440">
    <property type="entry name" value="AdoMet_MTases"/>
    <property type="match status" value="1"/>
</dbReference>
<dbReference type="SUPFAM" id="SSF53335">
    <property type="entry name" value="S-adenosyl-L-methionine-dependent methyltransferases"/>
    <property type="match status" value="1"/>
</dbReference>
<dbReference type="AlphaFoldDB" id="A6W594"/>
<dbReference type="InterPro" id="IPR029063">
    <property type="entry name" value="SAM-dependent_MTases_sf"/>
</dbReference>
<dbReference type="HOGENOM" id="CLU_060397_1_0_11"/>
<keyword evidence="5" id="KW-1185">Reference proteome</keyword>
<dbReference type="eggNOG" id="COG2226">
    <property type="taxonomic scope" value="Bacteria"/>
</dbReference>
<evidence type="ECO:0000313" key="4">
    <source>
        <dbReference type="EMBL" id="ABS01983.1"/>
    </source>
</evidence>
<dbReference type="EMBL" id="CP000750">
    <property type="protein sequence ID" value="ABS01983.1"/>
    <property type="molecule type" value="Genomic_DNA"/>
</dbReference>
<dbReference type="KEGG" id="kra:Krad_0494"/>
<proteinExistence type="predicted"/>
<evidence type="ECO:0000313" key="5">
    <source>
        <dbReference type="Proteomes" id="UP000001116"/>
    </source>
</evidence>
<dbReference type="Gene3D" id="3.40.50.150">
    <property type="entry name" value="Vaccinia Virus protein VP39"/>
    <property type="match status" value="1"/>
</dbReference>
<accession>A6W594</accession>
<dbReference type="GO" id="GO:0032259">
    <property type="term" value="P:methylation"/>
    <property type="evidence" value="ECO:0007669"/>
    <property type="project" value="UniProtKB-KW"/>
</dbReference>
<protein>
    <submittedName>
        <fullName evidence="4">Methyltransferase type 11</fullName>
    </submittedName>
</protein>
<dbReference type="STRING" id="266940.Krad_0494"/>
<sequence>MVAPAVAEGPTAVVSPVALGSVRAVNPHDVQEAYSSLAQRYIDLLGSVEVVHPDDLRLIERHLAHLSGPVLDLGCGPGHLTGHLHGAGCEVTGIDLVPEFVAHARRAHPGVPFEVGSLTDVDRADASVAGALAWYSLIHVEPGRLDGALLGVRRLLVPGGTLVVGFFEGPVREPLEHRVTTAYRWPVDEMAGRLTSAGFVEVERSRRPQEGERRPHAVLVVRAGRPSR</sequence>
<keyword evidence="2" id="KW-0808">Transferase</keyword>
<evidence type="ECO:0000256" key="1">
    <source>
        <dbReference type="ARBA" id="ARBA00022603"/>
    </source>
</evidence>
<name>A6W594_KINRD</name>
<dbReference type="PANTHER" id="PTHR43861:SF1">
    <property type="entry name" value="TRANS-ACONITATE 2-METHYLTRANSFERASE"/>
    <property type="match status" value="1"/>
</dbReference>
<dbReference type="Pfam" id="PF13649">
    <property type="entry name" value="Methyltransf_25"/>
    <property type="match status" value="1"/>
</dbReference>
<evidence type="ECO:0000256" key="2">
    <source>
        <dbReference type="ARBA" id="ARBA00022679"/>
    </source>
</evidence>
<dbReference type="Proteomes" id="UP000001116">
    <property type="component" value="Chromosome"/>
</dbReference>
<dbReference type="PANTHER" id="PTHR43861">
    <property type="entry name" value="TRANS-ACONITATE 2-METHYLTRANSFERASE-RELATED"/>
    <property type="match status" value="1"/>
</dbReference>
<keyword evidence="1 4" id="KW-0489">Methyltransferase</keyword>
<gene>
    <name evidence="4" type="ordered locus">Krad_0494</name>
</gene>
<reference evidence="5" key="1">
    <citation type="journal article" date="2008" name="PLoS ONE">
        <title>Survival in nuclear waste, extreme resistance, and potential applications gleaned from the genome sequence of Kineococcus radiotolerans SRS30216.</title>
        <authorList>
            <person name="Bagwell C.E."/>
            <person name="Bhat S."/>
            <person name="Hawkins G.M."/>
            <person name="Smith B.W."/>
            <person name="Biswas T."/>
            <person name="Hoover T.R."/>
            <person name="Saunders E."/>
            <person name="Han C.S."/>
            <person name="Tsodikov O.V."/>
            <person name="Shimkets L.J."/>
        </authorList>
    </citation>
    <scope>NUCLEOTIDE SEQUENCE [LARGE SCALE GENOMIC DNA]</scope>
    <source>
        <strain evidence="5">ATCC BAA-149 / DSM 14245 / SRS30216</strain>
    </source>
</reference>